<proteinExistence type="predicted"/>
<comment type="caution">
    <text evidence="4">The sequence shown here is derived from an EMBL/GenBank/DDBJ whole genome shotgun (WGS) entry which is preliminary data.</text>
</comment>
<keyword evidence="5" id="KW-1185">Reference proteome</keyword>
<feature type="coiled-coil region" evidence="1">
    <location>
        <begin position="116"/>
        <end position="153"/>
    </location>
</feature>
<name>A0A8J3QGA4_9ACTN</name>
<dbReference type="AlphaFoldDB" id="A0A8J3QGA4"/>
<feature type="compositionally biased region" description="Low complexity" evidence="2">
    <location>
        <begin position="182"/>
        <end position="191"/>
    </location>
</feature>
<dbReference type="Gene3D" id="6.10.250.3150">
    <property type="match status" value="1"/>
</dbReference>
<feature type="domain" description="ARB-07466-like C-terminal" evidence="3">
    <location>
        <begin position="208"/>
        <end position="310"/>
    </location>
</feature>
<protein>
    <recommendedName>
        <fullName evidence="3">ARB-07466-like C-terminal domain-containing protein</fullName>
    </recommendedName>
</protein>
<dbReference type="EMBL" id="BONY01000096">
    <property type="protein sequence ID" value="GIH10499.1"/>
    <property type="molecule type" value="Genomic_DNA"/>
</dbReference>
<dbReference type="InterPro" id="IPR058593">
    <property type="entry name" value="ARB_07466-like_C"/>
</dbReference>
<evidence type="ECO:0000313" key="4">
    <source>
        <dbReference type="EMBL" id="GIH10499.1"/>
    </source>
</evidence>
<evidence type="ECO:0000313" key="5">
    <source>
        <dbReference type="Proteomes" id="UP000612899"/>
    </source>
</evidence>
<dbReference type="Proteomes" id="UP000612899">
    <property type="component" value="Unassembled WGS sequence"/>
</dbReference>
<feature type="region of interest" description="Disordered" evidence="2">
    <location>
        <begin position="1"/>
        <end position="25"/>
    </location>
</feature>
<feature type="region of interest" description="Disordered" evidence="2">
    <location>
        <begin position="161"/>
        <end position="198"/>
    </location>
</feature>
<organism evidence="4 5">
    <name type="scientific">Rhizocola hellebori</name>
    <dbReference type="NCBI Taxonomy" id="1392758"/>
    <lineage>
        <taxon>Bacteria</taxon>
        <taxon>Bacillati</taxon>
        <taxon>Actinomycetota</taxon>
        <taxon>Actinomycetes</taxon>
        <taxon>Micromonosporales</taxon>
        <taxon>Micromonosporaceae</taxon>
        <taxon>Rhizocola</taxon>
    </lineage>
</organism>
<accession>A0A8J3QGA4</accession>
<evidence type="ECO:0000259" key="3">
    <source>
        <dbReference type="Pfam" id="PF26571"/>
    </source>
</evidence>
<sequence>MLIGLAGPAWAEPSPLPTTPPDEGAPTLDKLRSNLEAAAIGWLDAEAALTASKTRQVELQEQLTVAELDIARARVSVGKWAGEAYKTGRMGVLSALLNANSPDQFIGRANAFDKIAQRDQERLAQLADAKRRANEAKQAIDEEIRRQTEATAEMAKRKTAAENALSSVGGGATKGWLDPNSRAAAPAPRAADGSWPPEWCSINDPTTNGCITPRTLWAMKEAQKAGFTNYVSCFRAGNKWEHPKGRACDFATEPGGFDGTAKGAEKEYGANLAAFFVKNAIALGVMYVVWFCNIWHVGAGWRHYNTAGSTCGDNPSPDHTNHVHVSIY</sequence>
<gene>
    <name evidence="4" type="ORF">Rhe02_85660</name>
</gene>
<evidence type="ECO:0000256" key="2">
    <source>
        <dbReference type="SAM" id="MobiDB-lite"/>
    </source>
</evidence>
<dbReference type="Pfam" id="PF26571">
    <property type="entry name" value="VldE"/>
    <property type="match status" value="1"/>
</dbReference>
<reference evidence="4" key="1">
    <citation type="submission" date="2021-01" db="EMBL/GenBank/DDBJ databases">
        <title>Whole genome shotgun sequence of Rhizocola hellebori NBRC 109834.</title>
        <authorList>
            <person name="Komaki H."/>
            <person name="Tamura T."/>
        </authorList>
    </citation>
    <scope>NUCLEOTIDE SEQUENCE</scope>
    <source>
        <strain evidence="4">NBRC 109834</strain>
    </source>
</reference>
<keyword evidence="1" id="KW-0175">Coiled coil</keyword>
<evidence type="ECO:0000256" key="1">
    <source>
        <dbReference type="SAM" id="Coils"/>
    </source>
</evidence>